<dbReference type="STRING" id="1765967.BW247_11425"/>
<sequence length="158" mass="17421">MFDSGFSELMLIAIVALIVVGPERLPGLARKAGYWVGKFRRYVSTVRAEIEREINAEELRGMLSKQEDEIRELRDMLQDTRSQIRSEVDDISQEVGAVGEQLRQNVKPTAEETPAVEDASVPDAPEALPQHEAPATAASEETASPAAEKKTKVQETSD</sequence>
<comment type="subunit">
    <text evidence="9">The Tat system comprises two distinct complexes: a TatABC complex, containing multiple copies of TatA, TatB and TatC subunits, and a separate TatA complex, containing only TatA subunits. Substrates initially bind to the TatABC complex, which probably triggers association of the separate TatA complex to form the active translocon.</text>
</comment>
<dbReference type="SUPFAM" id="SSF58113">
    <property type="entry name" value="Apolipoprotein A-I"/>
    <property type="match status" value="1"/>
</dbReference>
<evidence type="ECO:0000256" key="1">
    <source>
        <dbReference type="ARBA" id="ARBA00004167"/>
    </source>
</evidence>
<protein>
    <recommendedName>
        <fullName evidence="9">Sec-independent protein translocase protein TatB</fullName>
    </recommendedName>
</protein>
<dbReference type="Gene3D" id="1.20.5.3310">
    <property type="match status" value="1"/>
</dbReference>
<keyword evidence="2 9" id="KW-0813">Transport</keyword>
<accession>A0A1P8UIF8</accession>
<evidence type="ECO:0000256" key="7">
    <source>
        <dbReference type="ARBA" id="ARBA00023010"/>
    </source>
</evidence>
<dbReference type="GO" id="GO:0033281">
    <property type="term" value="C:TAT protein transport complex"/>
    <property type="evidence" value="ECO:0007669"/>
    <property type="project" value="UniProtKB-UniRule"/>
</dbReference>
<keyword evidence="4 9" id="KW-0812">Transmembrane</keyword>
<name>A0A1P8UIF8_9GAMM</name>
<dbReference type="PRINTS" id="PR01506">
    <property type="entry name" value="TATBPROTEIN"/>
</dbReference>
<feature type="compositionally biased region" description="Low complexity" evidence="10">
    <location>
        <begin position="132"/>
        <end position="146"/>
    </location>
</feature>
<dbReference type="PANTHER" id="PTHR33162">
    <property type="entry name" value="SEC-INDEPENDENT PROTEIN TRANSLOCASE PROTEIN TATA, CHLOROPLASTIC"/>
    <property type="match status" value="1"/>
</dbReference>
<dbReference type="Pfam" id="PF02416">
    <property type="entry name" value="TatA_B_E"/>
    <property type="match status" value="1"/>
</dbReference>
<comment type="function">
    <text evidence="9">Part of the twin-arginine translocation (Tat) system that transports large folded proteins containing a characteristic twin-arginine motif in their signal peptide across membranes. Together with TatC, TatB is part of a receptor directly interacting with Tat signal peptides. TatB may form an oligomeric binding site that transiently accommodates folded Tat precursor proteins before their translocation.</text>
</comment>
<keyword evidence="7 9" id="KW-0811">Translocation</keyword>
<dbReference type="InterPro" id="IPR018448">
    <property type="entry name" value="TatB"/>
</dbReference>
<reference evidence="11 12" key="1">
    <citation type="submission" date="2017-01" db="EMBL/GenBank/DDBJ databases">
        <title>Draft sequence of Acidihalobacter ferrooxidans strain DSM 14175 (strain V8).</title>
        <authorList>
            <person name="Khaleque H.N."/>
            <person name="Ramsay J.P."/>
            <person name="Murphy R.J.T."/>
            <person name="Kaksonen A.H."/>
            <person name="Boxall N.J."/>
            <person name="Watkin E.L.J."/>
        </authorList>
    </citation>
    <scope>NUCLEOTIDE SEQUENCE [LARGE SCALE GENOMIC DNA]</scope>
    <source>
        <strain evidence="11 12">V8</strain>
    </source>
</reference>
<dbReference type="InterPro" id="IPR003369">
    <property type="entry name" value="TatA/B/E"/>
</dbReference>
<feature type="compositionally biased region" description="Basic and acidic residues" evidence="10">
    <location>
        <begin position="147"/>
        <end position="158"/>
    </location>
</feature>
<evidence type="ECO:0000256" key="5">
    <source>
        <dbReference type="ARBA" id="ARBA00022927"/>
    </source>
</evidence>
<proteinExistence type="inferred from homology"/>
<evidence type="ECO:0000313" key="12">
    <source>
        <dbReference type="Proteomes" id="UP000243807"/>
    </source>
</evidence>
<evidence type="ECO:0000256" key="8">
    <source>
        <dbReference type="ARBA" id="ARBA00023136"/>
    </source>
</evidence>
<dbReference type="EMBL" id="CP019434">
    <property type="protein sequence ID" value="APZ43620.1"/>
    <property type="molecule type" value="Genomic_DNA"/>
</dbReference>
<keyword evidence="3 9" id="KW-1003">Cell membrane</keyword>
<organism evidence="11 12">
    <name type="scientific">Acidihalobacter ferrooxydans</name>
    <dbReference type="NCBI Taxonomy" id="1765967"/>
    <lineage>
        <taxon>Bacteria</taxon>
        <taxon>Pseudomonadati</taxon>
        <taxon>Pseudomonadota</taxon>
        <taxon>Gammaproteobacteria</taxon>
        <taxon>Chromatiales</taxon>
        <taxon>Ectothiorhodospiraceae</taxon>
        <taxon>Acidihalobacter</taxon>
    </lineage>
</organism>
<keyword evidence="5 9" id="KW-0653">Protein transport</keyword>
<evidence type="ECO:0000256" key="9">
    <source>
        <dbReference type="HAMAP-Rule" id="MF_00237"/>
    </source>
</evidence>
<keyword evidence="12" id="KW-1185">Reference proteome</keyword>
<dbReference type="PANTHER" id="PTHR33162:SF1">
    <property type="entry name" value="SEC-INDEPENDENT PROTEIN TRANSLOCASE PROTEIN TATA, CHLOROPLASTIC"/>
    <property type="match status" value="1"/>
</dbReference>
<evidence type="ECO:0000313" key="11">
    <source>
        <dbReference type="EMBL" id="APZ43620.1"/>
    </source>
</evidence>
<dbReference type="KEGG" id="afy:BW247_11425"/>
<evidence type="ECO:0000256" key="4">
    <source>
        <dbReference type="ARBA" id="ARBA00022692"/>
    </source>
</evidence>
<evidence type="ECO:0000256" key="3">
    <source>
        <dbReference type="ARBA" id="ARBA00022475"/>
    </source>
</evidence>
<dbReference type="Proteomes" id="UP000243807">
    <property type="component" value="Chromosome"/>
</dbReference>
<comment type="similarity">
    <text evidence="9">Belongs to the TatB family.</text>
</comment>
<dbReference type="AlphaFoldDB" id="A0A1P8UIF8"/>
<dbReference type="GO" id="GO:0008320">
    <property type="term" value="F:protein transmembrane transporter activity"/>
    <property type="evidence" value="ECO:0007669"/>
    <property type="project" value="UniProtKB-UniRule"/>
</dbReference>
<comment type="subcellular location">
    <subcellularLocation>
        <location evidence="9">Cell membrane</location>
        <topology evidence="9">Single-pass membrane protein</topology>
    </subcellularLocation>
    <subcellularLocation>
        <location evidence="1">Membrane</location>
        <topology evidence="1">Single-pass membrane protein</topology>
    </subcellularLocation>
</comment>
<dbReference type="RefSeq" id="WP_076837257.1">
    <property type="nucleotide sequence ID" value="NZ_CP019434.1"/>
</dbReference>
<dbReference type="GO" id="GO:0043953">
    <property type="term" value="P:protein transport by the Tat complex"/>
    <property type="evidence" value="ECO:0007669"/>
    <property type="project" value="UniProtKB-UniRule"/>
</dbReference>
<keyword evidence="6 9" id="KW-1133">Transmembrane helix</keyword>
<dbReference type="HAMAP" id="MF_00237">
    <property type="entry name" value="TatB"/>
    <property type="match status" value="1"/>
</dbReference>
<dbReference type="OrthoDB" id="9816005at2"/>
<evidence type="ECO:0000256" key="6">
    <source>
        <dbReference type="ARBA" id="ARBA00022989"/>
    </source>
</evidence>
<dbReference type="NCBIfam" id="TIGR01410">
    <property type="entry name" value="tatB"/>
    <property type="match status" value="1"/>
</dbReference>
<evidence type="ECO:0000256" key="10">
    <source>
        <dbReference type="SAM" id="MobiDB-lite"/>
    </source>
</evidence>
<feature type="region of interest" description="Disordered" evidence="10">
    <location>
        <begin position="84"/>
        <end position="158"/>
    </location>
</feature>
<keyword evidence="8 9" id="KW-0472">Membrane</keyword>
<evidence type="ECO:0000256" key="2">
    <source>
        <dbReference type="ARBA" id="ARBA00022448"/>
    </source>
</evidence>
<gene>
    <name evidence="9" type="primary">tatB</name>
    <name evidence="11" type="ORF">BW247_11425</name>
</gene>